<proteinExistence type="predicted"/>
<sequence length="115" mass="12788">MSSRISIETDWSIGACYARLSNAPVDRTEAFNDETSFLIDLDTMGEVVGLEILDLEQQIPLTDLCARYHIRKERAAALALLLPSIRKTPALTHAADPDIALRAPLVMRERTVNHS</sequence>
<dbReference type="Proteomes" id="UP000718630">
    <property type="component" value="Unassembled WGS sequence"/>
</dbReference>
<name>A0A929MZ84_9ACTO</name>
<organism evidence="1 2">
    <name type="scientific">Schaalia georgiae</name>
    <dbReference type="NCBI Taxonomy" id="52768"/>
    <lineage>
        <taxon>Bacteria</taxon>
        <taxon>Bacillati</taxon>
        <taxon>Actinomycetota</taxon>
        <taxon>Actinomycetes</taxon>
        <taxon>Actinomycetales</taxon>
        <taxon>Actinomycetaceae</taxon>
        <taxon>Schaalia</taxon>
    </lineage>
</organism>
<dbReference type="AlphaFoldDB" id="A0A929MZ84"/>
<accession>A0A929MZ84</accession>
<reference evidence="1" key="1">
    <citation type="submission" date="2020-04" db="EMBL/GenBank/DDBJ databases">
        <title>Deep metagenomics examines the oral microbiome during advanced dental caries in children, revealing novel taxa and co-occurrences with host molecules.</title>
        <authorList>
            <person name="Baker J.L."/>
            <person name="Morton J.T."/>
            <person name="Dinis M."/>
            <person name="Alvarez R."/>
            <person name="Tran N.C."/>
            <person name="Knight R."/>
            <person name="Edlund A."/>
        </authorList>
    </citation>
    <scope>NUCLEOTIDE SEQUENCE</scope>
    <source>
        <strain evidence="1">JCVI_32_bin.64</strain>
    </source>
</reference>
<dbReference type="EMBL" id="JABZFZ010000232">
    <property type="protein sequence ID" value="MBF0940213.1"/>
    <property type="molecule type" value="Genomic_DNA"/>
</dbReference>
<evidence type="ECO:0000313" key="1">
    <source>
        <dbReference type="EMBL" id="MBF0940213.1"/>
    </source>
</evidence>
<protein>
    <submittedName>
        <fullName evidence="1">DUF2283 domain-containing protein</fullName>
    </submittedName>
</protein>
<evidence type="ECO:0000313" key="2">
    <source>
        <dbReference type="Proteomes" id="UP000718630"/>
    </source>
</evidence>
<comment type="caution">
    <text evidence="1">The sequence shown here is derived from an EMBL/GenBank/DDBJ whole genome shotgun (WGS) entry which is preliminary data.</text>
</comment>
<gene>
    <name evidence="1" type="ORF">HXK03_04995</name>
</gene>